<dbReference type="Proteomes" id="UP001629249">
    <property type="component" value="Unassembled WGS sequence"/>
</dbReference>
<accession>A0ABW8ZIP1</accession>
<dbReference type="EMBL" id="JAQQFN010000005">
    <property type="protein sequence ID" value="MFL9883092.1"/>
    <property type="molecule type" value="Genomic_DNA"/>
</dbReference>
<comment type="caution">
    <text evidence="1">The sequence shown here is derived from an EMBL/GenBank/DDBJ whole genome shotgun (WGS) entry which is preliminary data.</text>
</comment>
<evidence type="ECO:0000313" key="1">
    <source>
        <dbReference type="EMBL" id="MFL9883092.1"/>
    </source>
</evidence>
<evidence type="ECO:0000313" key="2">
    <source>
        <dbReference type="Proteomes" id="UP001629249"/>
    </source>
</evidence>
<proteinExistence type="predicted"/>
<reference evidence="1 2" key="1">
    <citation type="journal article" date="2024" name="Chem. Sci.">
        <title>Discovery of megapolipeptins by genome mining of a Burkholderiales bacteria collection.</title>
        <authorList>
            <person name="Paulo B.S."/>
            <person name="Recchia M.J.J."/>
            <person name="Lee S."/>
            <person name="Fergusson C.H."/>
            <person name="Romanowski S.B."/>
            <person name="Hernandez A."/>
            <person name="Krull N."/>
            <person name="Liu D.Y."/>
            <person name="Cavanagh H."/>
            <person name="Bos A."/>
            <person name="Gray C.A."/>
            <person name="Murphy B.T."/>
            <person name="Linington R.G."/>
            <person name="Eustaquio A.S."/>
        </authorList>
    </citation>
    <scope>NUCLEOTIDE SEQUENCE [LARGE SCALE GENOMIC DNA]</scope>
    <source>
        <strain evidence="1 2">RL16-012-BIC-B</strain>
    </source>
</reference>
<gene>
    <name evidence="1" type="ORF">PQR66_08650</name>
</gene>
<protein>
    <submittedName>
        <fullName evidence="1">Uncharacterized protein</fullName>
    </submittedName>
</protein>
<organism evidence="1 2">
    <name type="scientific">Paraburkholderia agricolaris</name>
    <dbReference type="NCBI Taxonomy" id="2152888"/>
    <lineage>
        <taxon>Bacteria</taxon>
        <taxon>Pseudomonadati</taxon>
        <taxon>Pseudomonadota</taxon>
        <taxon>Betaproteobacteria</taxon>
        <taxon>Burkholderiales</taxon>
        <taxon>Burkholderiaceae</taxon>
        <taxon>Paraburkholderia</taxon>
    </lineage>
</organism>
<keyword evidence="2" id="KW-1185">Reference proteome</keyword>
<sequence length="121" mass="13225">MVNDLSPICKALISLFASTATPLTISEIETALVDADRPALRAELQMLVRATVANQAIRYTDERLVYWLAGTPIDTFDGTLLHYPPIPSQIKWKVGESTYLAGGDTTLADVGIPRTQENQHA</sequence>
<name>A0ABW8ZIP1_9BURK</name>
<dbReference type="RefSeq" id="WP_408326545.1">
    <property type="nucleotide sequence ID" value="NZ_JAQQFH010000002.1"/>
</dbReference>